<dbReference type="PROSITE" id="PS51257">
    <property type="entry name" value="PROKAR_LIPOPROTEIN"/>
    <property type="match status" value="1"/>
</dbReference>
<comment type="caution">
    <text evidence="1">The sequence shown here is derived from an EMBL/GenBank/DDBJ whole genome shotgun (WGS) entry which is preliminary data.</text>
</comment>
<evidence type="ECO:0000313" key="2">
    <source>
        <dbReference type="Proteomes" id="UP000290204"/>
    </source>
</evidence>
<evidence type="ECO:0000313" key="1">
    <source>
        <dbReference type="EMBL" id="RXK59777.1"/>
    </source>
</evidence>
<keyword evidence="2" id="KW-1185">Reference proteome</keyword>
<dbReference type="Proteomes" id="UP000290204">
    <property type="component" value="Unassembled WGS sequence"/>
</dbReference>
<sequence length="145" mass="16876">MKKMIFYSLLVVFFLSCGSADKKLFIKSMQLNTSVRVDWYFYSLVSNFSRSYIQISKSDTETKFFESFYISDFNFRADTLAVQLYKNGYKIDSAALLQSGFKIIIDTTGGIWNQASSRLGRLQRRNIECSKPHFEDSHCPKNECY</sequence>
<name>A0A4Q1CHH3_9BACT</name>
<dbReference type="AlphaFoldDB" id="A0A4Q1CHH3"/>
<dbReference type="EMBL" id="SDHW01000003">
    <property type="protein sequence ID" value="RXK59777.1"/>
    <property type="molecule type" value="Genomic_DNA"/>
</dbReference>
<gene>
    <name evidence="1" type="ORF">ESA94_12010</name>
</gene>
<proteinExistence type="predicted"/>
<reference evidence="1 2" key="1">
    <citation type="submission" date="2019-01" db="EMBL/GenBank/DDBJ databases">
        <title>Lacibacter sp. strain TTM-7.</title>
        <authorList>
            <person name="Chen W.-M."/>
        </authorList>
    </citation>
    <scope>NUCLEOTIDE SEQUENCE [LARGE SCALE GENOMIC DNA]</scope>
    <source>
        <strain evidence="1 2">TTM-7</strain>
    </source>
</reference>
<dbReference type="RefSeq" id="WP_129131151.1">
    <property type="nucleotide sequence ID" value="NZ_SDHW01000003.1"/>
</dbReference>
<protein>
    <recommendedName>
        <fullName evidence="3">Lipoprotein</fullName>
    </recommendedName>
</protein>
<accession>A0A4Q1CHH3</accession>
<evidence type="ECO:0008006" key="3">
    <source>
        <dbReference type="Google" id="ProtNLM"/>
    </source>
</evidence>
<organism evidence="1 2">
    <name type="scientific">Lacibacter luteus</name>
    <dbReference type="NCBI Taxonomy" id="2508719"/>
    <lineage>
        <taxon>Bacteria</taxon>
        <taxon>Pseudomonadati</taxon>
        <taxon>Bacteroidota</taxon>
        <taxon>Chitinophagia</taxon>
        <taxon>Chitinophagales</taxon>
        <taxon>Chitinophagaceae</taxon>
        <taxon>Lacibacter</taxon>
    </lineage>
</organism>